<dbReference type="RefSeq" id="WP_067566365.1">
    <property type="nucleotide sequence ID" value="NZ_LSUQ01000048.1"/>
</dbReference>
<organism evidence="6 8">
    <name type="scientific">Ferroacidibacillus organovorans</name>
    <dbReference type="NCBI Taxonomy" id="1765683"/>
    <lineage>
        <taxon>Bacteria</taxon>
        <taxon>Bacillati</taxon>
        <taxon>Bacillota</taxon>
        <taxon>Bacilli</taxon>
        <taxon>Bacillales</taxon>
        <taxon>Alicyclobacillaceae</taxon>
        <taxon>Ferroacidibacillus</taxon>
    </lineage>
</organism>
<dbReference type="Pfam" id="PF00005">
    <property type="entry name" value="ABC_tran"/>
    <property type="match status" value="1"/>
</dbReference>
<dbReference type="EMBL" id="LSUQ01000048">
    <property type="protein sequence ID" value="OAG93168.1"/>
    <property type="molecule type" value="Genomic_DNA"/>
</dbReference>
<dbReference type="AlphaFoldDB" id="A0A1V4EWZ1"/>
<dbReference type="PANTHER" id="PTHR43820">
    <property type="entry name" value="HIGH-AFFINITY BRANCHED-CHAIN AMINO ACID TRANSPORT ATP-BINDING PROTEIN LIVF"/>
    <property type="match status" value="1"/>
</dbReference>
<dbReference type="InterPro" id="IPR052156">
    <property type="entry name" value="BCAA_Transport_ATP-bd_LivF"/>
</dbReference>
<evidence type="ECO:0000313" key="7">
    <source>
        <dbReference type="Proteomes" id="UP000077421"/>
    </source>
</evidence>
<dbReference type="Proteomes" id="UP000190229">
    <property type="component" value="Unassembled WGS sequence"/>
</dbReference>
<evidence type="ECO:0000256" key="1">
    <source>
        <dbReference type="ARBA" id="ARBA00005417"/>
    </source>
</evidence>
<dbReference type="GO" id="GO:0015658">
    <property type="term" value="F:branched-chain amino acid transmembrane transporter activity"/>
    <property type="evidence" value="ECO:0007669"/>
    <property type="project" value="TreeGrafter"/>
</dbReference>
<name>A0A1V4EWZ1_9BACL</name>
<dbReference type="Proteomes" id="UP000077421">
    <property type="component" value="Unassembled WGS sequence"/>
</dbReference>
<keyword evidence="6" id="KW-0547">Nucleotide-binding</keyword>
<dbReference type="GO" id="GO:0005524">
    <property type="term" value="F:ATP binding"/>
    <property type="evidence" value="ECO:0007669"/>
    <property type="project" value="UniProtKB-KW"/>
</dbReference>
<dbReference type="PROSITE" id="PS50893">
    <property type="entry name" value="ABC_TRANSPORTER_2"/>
    <property type="match status" value="1"/>
</dbReference>
<feature type="domain" description="ABC transporter" evidence="4">
    <location>
        <begin position="2"/>
        <end position="234"/>
    </location>
</feature>
<dbReference type="GO" id="GO:0015807">
    <property type="term" value="P:L-amino acid transport"/>
    <property type="evidence" value="ECO:0007669"/>
    <property type="project" value="TreeGrafter"/>
</dbReference>
<dbReference type="PANTHER" id="PTHR43820:SF4">
    <property type="entry name" value="HIGH-AFFINITY BRANCHED-CHAIN AMINO ACID TRANSPORT ATP-BINDING PROTEIN LIVF"/>
    <property type="match status" value="1"/>
</dbReference>
<evidence type="ECO:0000256" key="3">
    <source>
        <dbReference type="ARBA" id="ARBA00022970"/>
    </source>
</evidence>
<keyword evidence="6" id="KW-0067">ATP-binding</keyword>
<keyword evidence="2" id="KW-0813">Transport</keyword>
<evidence type="ECO:0000313" key="8">
    <source>
        <dbReference type="Proteomes" id="UP000190229"/>
    </source>
</evidence>
<evidence type="ECO:0000313" key="6">
    <source>
        <dbReference type="EMBL" id="OPG17264.1"/>
    </source>
</evidence>
<dbReference type="PROSITE" id="PS00211">
    <property type="entry name" value="ABC_TRANSPORTER_1"/>
    <property type="match status" value="1"/>
</dbReference>
<reference evidence="5 7" key="1">
    <citation type="submission" date="2016-02" db="EMBL/GenBank/DDBJ databases">
        <title>Draft genome sequence of Acidibacillus ferrooxidans SLC66.</title>
        <authorList>
            <person name="Oliveira G."/>
            <person name="Nancucheo I."/>
            <person name="Dall'Agnol H."/>
            <person name="Johnson B."/>
            <person name="Oliveira R."/>
            <person name="Nunes G.L."/>
            <person name="Tzotzos G."/>
            <person name="Orellana S.C."/>
            <person name="Salim A.C."/>
            <person name="Araujo F.M."/>
        </authorList>
    </citation>
    <scope>NUCLEOTIDE SEQUENCE [LARGE SCALE GENOMIC DNA]</scope>
    <source>
        <strain evidence="5 7">SLC66</strain>
    </source>
</reference>
<evidence type="ECO:0000313" key="5">
    <source>
        <dbReference type="EMBL" id="OAG93168.1"/>
    </source>
</evidence>
<gene>
    <name evidence="5" type="ORF">AYW79_12130</name>
    <name evidence="6" type="ORF">B2M26_02750</name>
</gene>
<evidence type="ECO:0000259" key="4">
    <source>
        <dbReference type="PROSITE" id="PS50893"/>
    </source>
</evidence>
<dbReference type="EMBL" id="MWPS01000005">
    <property type="protein sequence ID" value="OPG17264.1"/>
    <property type="molecule type" value="Genomic_DNA"/>
</dbReference>
<proteinExistence type="inferred from homology"/>
<dbReference type="GO" id="GO:0016887">
    <property type="term" value="F:ATP hydrolysis activity"/>
    <property type="evidence" value="ECO:0007669"/>
    <property type="project" value="InterPro"/>
</dbReference>
<comment type="similarity">
    <text evidence="1">Belongs to the ABC transporter superfamily.</text>
</comment>
<dbReference type="InterPro" id="IPR017871">
    <property type="entry name" value="ABC_transporter-like_CS"/>
</dbReference>
<comment type="caution">
    <text evidence="6">The sequence shown here is derived from an EMBL/GenBank/DDBJ whole genome shotgun (WGS) entry which is preliminary data.</text>
</comment>
<sequence length="239" mass="26252">MLELDRVISGYGSSRALHEVSLTVPRGSLVTVLGANGAGKSTLLRVASGLLPIWGGDIKMDGRWMTRKSTREIVRAGVVHCPEGRQIFSQLTVYENLQMGGYLRDDRKAAKRSMDQVFSYFPRLKERVKQRAGTLSGGEQQMLAIGRSLMASPRLLMLDEPSLGIAPKLVQEILGILGFIQEEGTAVLLVEQNARLALQHADYAYVLDLGRVVMEGAGSTLAKDSRIEERYFGARDTAM</sequence>
<keyword evidence="8" id="KW-1185">Reference proteome</keyword>
<dbReference type="SUPFAM" id="SSF52540">
    <property type="entry name" value="P-loop containing nucleoside triphosphate hydrolases"/>
    <property type="match status" value="1"/>
</dbReference>
<dbReference type="Gene3D" id="3.40.50.300">
    <property type="entry name" value="P-loop containing nucleotide triphosphate hydrolases"/>
    <property type="match status" value="1"/>
</dbReference>
<evidence type="ECO:0000256" key="2">
    <source>
        <dbReference type="ARBA" id="ARBA00022448"/>
    </source>
</evidence>
<dbReference type="CDD" id="cd03224">
    <property type="entry name" value="ABC_TM1139_LivF_branched"/>
    <property type="match status" value="1"/>
</dbReference>
<reference evidence="6 8" key="2">
    <citation type="submission" date="2017-02" db="EMBL/GenBank/DDBJ databases">
        <title>Draft genome of Acidibacillus ferrooxidans Huett2.</title>
        <authorList>
            <person name="Schopf S."/>
        </authorList>
    </citation>
    <scope>NUCLEOTIDE SEQUENCE [LARGE SCALE GENOMIC DNA]</scope>
    <source>
        <strain evidence="6 8">Huett2</strain>
    </source>
</reference>
<keyword evidence="3" id="KW-0029">Amino-acid transport</keyword>
<accession>A0A1V4EWZ1</accession>
<protein>
    <submittedName>
        <fullName evidence="6">ABC transporter ATP-binding protein</fullName>
    </submittedName>
</protein>
<dbReference type="InterPro" id="IPR003439">
    <property type="entry name" value="ABC_transporter-like_ATP-bd"/>
</dbReference>
<dbReference type="InterPro" id="IPR027417">
    <property type="entry name" value="P-loop_NTPase"/>
</dbReference>